<comment type="caution">
    <text evidence="1">The sequence shown here is derived from an EMBL/GenBank/DDBJ whole genome shotgun (WGS) entry which is preliminary data.</text>
</comment>
<dbReference type="EMBL" id="JASBWR010000006">
    <property type="protein sequence ID" value="KAJ9111964.1"/>
    <property type="molecule type" value="Genomic_DNA"/>
</dbReference>
<name>A0ACC2WL65_9TREE</name>
<reference evidence="1" key="1">
    <citation type="submission" date="2023-04" db="EMBL/GenBank/DDBJ databases">
        <title>Draft Genome sequencing of Naganishia species isolated from polar environments using Oxford Nanopore Technology.</title>
        <authorList>
            <person name="Leo P."/>
            <person name="Venkateswaran K."/>
        </authorList>
    </citation>
    <scope>NUCLEOTIDE SEQUENCE</scope>
    <source>
        <strain evidence="1">MNA-CCFEE 5261</strain>
    </source>
</reference>
<organism evidence="1 2">
    <name type="scientific">Naganishia cerealis</name>
    <dbReference type="NCBI Taxonomy" id="610337"/>
    <lineage>
        <taxon>Eukaryota</taxon>
        <taxon>Fungi</taxon>
        <taxon>Dikarya</taxon>
        <taxon>Basidiomycota</taxon>
        <taxon>Agaricomycotina</taxon>
        <taxon>Tremellomycetes</taxon>
        <taxon>Filobasidiales</taxon>
        <taxon>Filobasidiaceae</taxon>
        <taxon>Naganishia</taxon>
    </lineage>
</organism>
<gene>
    <name evidence="1" type="ORF">QFC19_000886</name>
</gene>
<keyword evidence="2" id="KW-1185">Reference proteome</keyword>
<protein>
    <submittedName>
        <fullName evidence="1">Uncharacterized protein</fullName>
    </submittedName>
</protein>
<sequence length="337" mass="39033">MTSDRPFEFETVRPSVDEIDQCRYSAWSTFFQNHVFPSIIINPLPTTFISYLLSDTIKLPRSHQPIIASSDNEYSDWESEDDDVQDDVTAGFESMHDRVVAAIRELGPVFPKMNWSAPKDAKWMLPNNVLQCHDASDVYLVLNASSHIVHDMEHAYEETGSGKQPDTFELVLRQWTQMNPALEFRVFVYRRRIIGVCQRDPNYYDYLANLEPQLRLQIDQFFATVFLPSEITLENCVLDVYLPRPFDKTWFVDINPFSRATDPLLFTWNELLSLSRDTSRDCSNYEFRLLHENNIHRNAAKDHSENQVPLDVIGAANDTEAMVELARAWNQNDISAP</sequence>
<evidence type="ECO:0000313" key="2">
    <source>
        <dbReference type="Proteomes" id="UP001241377"/>
    </source>
</evidence>
<accession>A0ACC2WL65</accession>
<dbReference type="Proteomes" id="UP001241377">
    <property type="component" value="Unassembled WGS sequence"/>
</dbReference>
<evidence type="ECO:0000313" key="1">
    <source>
        <dbReference type="EMBL" id="KAJ9111964.1"/>
    </source>
</evidence>
<proteinExistence type="predicted"/>